<dbReference type="InterPro" id="IPR000718">
    <property type="entry name" value="Peptidase_M13"/>
</dbReference>
<evidence type="ECO:0000256" key="6">
    <source>
        <dbReference type="ARBA" id="ARBA00022833"/>
    </source>
</evidence>
<gene>
    <name evidence="11" type="ORF">HGG69_00935</name>
</gene>
<dbReference type="Pfam" id="PF05649">
    <property type="entry name" value="Peptidase_M13_N"/>
    <property type="match status" value="1"/>
</dbReference>
<comment type="similarity">
    <text evidence="2">Belongs to the peptidase M13 family.</text>
</comment>
<proteinExistence type="inferred from homology"/>
<evidence type="ECO:0000256" key="3">
    <source>
        <dbReference type="ARBA" id="ARBA00022670"/>
    </source>
</evidence>
<feature type="domain" description="Peptidase M13 C-terminal" evidence="9">
    <location>
        <begin position="443"/>
        <end position="633"/>
    </location>
</feature>
<dbReference type="SUPFAM" id="SSF55486">
    <property type="entry name" value="Metalloproteases ('zincins'), catalytic domain"/>
    <property type="match status" value="1"/>
</dbReference>
<dbReference type="Gene3D" id="1.10.1380.10">
    <property type="entry name" value="Neutral endopeptidase , domain2"/>
    <property type="match status" value="1"/>
</dbReference>
<keyword evidence="12" id="KW-1185">Reference proteome</keyword>
<protein>
    <submittedName>
        <fullName evidence="11">M13 family metallopeptidase</fullName>
    </submittedName>
</protein>
<evidence type="ECO:0000256" key="8">
    <source>
        <dbReference type="SAM" id="MobiDB-lite"/>
    </source>
</evidence>
<evidence type="ECO:0000256" key="2">
    <source>
        <dbReference type="ARBA" id="ARBA00007357"/>
    </source>
</evidence>
<dbReference type="Proteomes" id="UP000501060">
    <property type="component" value="Chromosome"/>
</dbReference>
<reference evidence="11 12" key="1">
    <citation type="submission" date="2020-04" db="EMBL/GenBank/DDBJ databases">
        <title>Novel Mycoplasma species detected in Phocoena phocoena (harbor porpoise) from the USA.</title>
        <authorList>
            <person name="Volokhov D.V."/>
        </authorList>
    </citation>
    <scope>NUCLEOTIDE SEQUENCE [LARGE SCALE GENOMIC DNA]</scope>
    <source>
        <strain evidence="11 12">Phocoena C-264-GEN</strain>
    </source>
</reference>
<dbReference type="InterPro" id="IPR042089">
    <property type="entry name" value="Peptidase_M13_dom_2"/>
</dbReference>
<feature type="domain" description="Peptidase M13 N-terminal" evidence="10">
    <location>
        <begin position="7"/>
        <end position="386"/>
    </location>
</feature>
<dbReference type="CDD" id="cd08662">
    <property type="entry name" value="M13"/>
    <property type="match status" value="1"/>
</dbReference>
<dbReference type="PANTHER" id="PTHR11733:SF167">
    <property type="entry name" value="FI17812P1-RELATED"/>
    <property type="match status" value="1"/>
</dbReference>
<dbReference type="KEGG" id="mphe:HGG69_00935"/>
<evidence type="ECO:0000256" key="1">
    <source>
        <dbReference type="ARBA" id="ARBA00001947"/>
    </source>
</evidence>
<dbReference type="PANTHER" id="PTHR11733">
    <property type="entry name" value="ZINC METALLOPROTEASE FAMILY M13 NEPRILYSIN-RELATED"/>
    <property type="match status" value="1"/>
</dbReference>
<dbReference type="GO" id="GO:0016485">
    <property type="term" value="P:protein processing"/>
    <property type="evidence" value="ECO:0007669"/>
    <property type="project" value="TreeGrafter"/>
</dbReference>
<dbReference type="GO" id="GO:0046872">
    <property type="term" value="F:metal ion binding"/>
    <property type="evidence" value="ECO:0007669"/>
    <property type="project" value="UniProtKB-KW"/>
</dbReference>
<evidence type="ECO:0000256" key="5">
    <source>
        <dbReference type="ARBA" id="ARBA00022801"/>
    </source>
</evidence>
<dbReference type="InterPro" id="IPR018497">
    <property type="entry name" value="Peptidase_M13_C"/>
</dbReference>
<dbReference type="PRINTS" id="PR00786">
    <property type="entry name" value="NEPRILYSIN"/>
</dbReference>
<dbReference type="GO" id="GO:0005886">
    <property type="term" value="C:plasma membrane"/>
    <property type="evidence" value="ECO:0007669"/>
    <property type="project" value="TreeGrafter"/>
</dbReference>
<organism evidence="11 12">
    <name type="scientific">Mycoplasma phocoenae</name>
    <dbReference type="NCBI Taxonomy" id="754517"/>
    <lineage>
        <taxon>Bacteria</taxon>
        <taxon>Bacillati</taxon>
        <taxon>Mycoplasmatota</taxon>
        <taxon>Mollicutes</taxon>
        <taxon>Mycoplasmataceae</taxon>
        <taxon>Mycoplasma</taxon>
    </lineage>
</organism>
<dbReference type="RefSeq" id="WP_169604941.1">
    <property type="nucleotide sequence ID" value="NZ_CP051481.1"/>
</dbReference>
<evidence type="ECO:0000259" key="10">
    <source>
        <dbReference type="Pfam" id="PF05649"/>
    </source>
</evidence>
<keyword evidence="7" id="KW-0482">Metalloprotease</keyword>
<dbReference type="AlphaFoldDB" id="A0A858U338"/>
<evidence type="ECO:0000256" key="7">
    <source>
        <dbReference type="ARBA" id="ARBA00023049"/>
    </source>
</evidence>
<keyword evidence="6" id="KW-0862">Zinc</keyword>
<evidence type="ECO:0000313" key="12">
    <source>
        <dbReference type="Proteomes" id="UP000501060"/>
    </source>
</evidence>
<comment type="cofactor">
    <cofactor evidence="1">
        <name>Zn(2+)</name>
        <dbReference type="ChEBI" id="CHEBI:29105"/>
    </cofactor>
</comment>
<dbReference type="InterPro" id="IPR008753">
    <property type="entry name" value="Peptidase_M13_N"/>
</dbReference>
<dbReference type="Pfam" id="PF01431">
    <property type="entry name" value="Peptidase_M13"/>
    <property type="match status" value="1"/>
</dbReference>
<evidence type="ECO:0000259" key="9">
    <source>
        <dbReference type="Pfam" id="PF01431"/>
    </source>
</evidence>
<evidence type="ECO:0000256" key="4">
    <source>
        <dbReference type="ARBA" id="ARBA00022723"/>
    </source>
</evidence>
<evidence type="ECO:0000313" key="11">
    <source>
        <dbReference type="EMBL" id="QJG66890.1"/>
    </source>
</evidence>
<dbReference type="EMBL" id="CP051481">
    <property type="protein sequence ID" value="QJG66890.1"/>
    <property type="molecule type" value="Genomic_DNA"/>
</dbReference>
<sequence>MNKENLKQDFYAEVNAEWLKQAQIKSDRASTNAFENTSDENENIEKENLEKWSNDLSTVPSDDSRLIELAKFYKMVKDKKKREELGVQPILKYLKMVEDLQSFEDYYNNFKELALHNFYSPFYLDISTDFKDSTKQVLFLGHPETVLPVKNMYKEEEQKTKLYSVYNSMMSKLLSKIGKTNEQIKDILDKSYAYDMSLWEHTMDPEYMAVYTNFYNPMSVDEIYSKIKSVPFKKIFSELFDLDVTEITVTYPAFIEKYDSIHTTENWENFKARLYLNVISQYSHLLTDEMRIISGEYSRSINGVKEATKFDLHAQRFALSTFSMVYGLFYGKTYFGPKAKADVESMVKSMIEIYKDRLSKNDWLKQSTKEKAIVKLNHMMISVGYPDEINPYYDEMKTKTYEEGSNILDNHVAFTKLKVLDQLKQYLQPVNKKLWGMSPALVNAYFSPSQNKIVFPAAILQKPFYSLNQSSSENFGGIGAVIAHEISHAFDNNGSQFDELGNMNNWWDKEDFEKFQQLTQLMIEQFDQRETEFGPCNGKLVVSENIADNGGVSCAYEAAKLRDDFDGKKFMINFAIIWRNKAREEFGKLLLMSDVHAPAKLRANVQIANMDDFYKYFEVTEKDAMYIAPEKRVKIW</sequence>
<keyword evidence="5" id="KW-0378">Hydrolase</keyword>
<dbReference type="Gene3D" id="3.40.390.10">
    <property type="entry name" value="Collagenase (Catalytic Domain)"/>
    <property type="match status" value="1"/>
</dbReference>
<dbReference type="InterPro" id="IPR024079">
    <property type="entry name" value="MetalloPept_cat_dom_sf"/>
</dbReference>
<dbReference type="PROSITE" id="PS51885">
    <property type="entry name" value="NEPRILYSIN"/>
    <property type="match status" value="1"/>
</dbReference>
<keyword evidence="4" id="KW-0479">Metal-binding</keyword>
<keyword evidence="3" id="KW-0645">Protease</keyword>
<feature type="region of interest" description="Disordered" evidence="8">
    <location>
        <begin position="26"/>
        <end position="46"/>
    </location>
</feature>
<accession>A0A858U338</accession>
<dbReference type="GO" id="GO:0004222">
    <property type="term" value="F:metalloendopeptidase activity"/>
    <property type="evidence" value="ECO:0007669"/>
    <property type="project" value="InterPro"/>
</dbReference>
<name>A0A858U338_9MOLU</name>